<comment type="caution">
    <text evidence="1">The sequence shown here is derived from an EMBL/GenBank/DDBJ whole genome shotgun (WGS) entry which is preliminary data.</text>
</comment>
<name>A0A7J7WWD4_MYOMY</name>
<dbReference type="AlphaFoldDB" id="A0A7J7WWD4"/>
<evidence type="ECO:0000313" key="2">
    <source>
        <dbReference type="Proteomes" id="UP000527355"/>
    </source>
</evidence>
<gene>
    <name evidence="1" type="ORF">mMyoMyo1_011916</name>
</gene>
<keyword evidence="2" id="KW-1185">Reference proteome</keyword>
<evidence type="ECO:0000313" key="1">
    <source>
        <dbReference type="EMBL" id="KAF6341500.1"/>
    </source>
</evidence>
<dbReference type="Proteomes" id="UP000527355">
    <property type="component" value="Unassembled WGS sequence"/>
</dbReference>
<protein>
    <submittedName>
        <fullName evidence="1">Uncharacterized protein</fullName>
    </submittedName>
</protein>
<accession>A0A7J7WWD4</accession>
<dbReference type="EMBL" id="JABWUV010000007">
    <property type="protein sequence ID" value="KAF6341500.1"/>
    <property type="molecule type" value="Genomic_DNA"/>
</dbReference>
<sequence length="158" mass="16532">MVGSQHEKLYLKGQKVENHWSKISGNVSATRTTIPSIPCVLHTLGFQLPVLELTPELQFPEFLVLPALLVFASGPGAVETKRTGNFSLPQAGLTVPDPPVVSPGPRLLGAGARRPGVSEGVGTPSALPWRCGGCPAPPPTALRLRMCSLPTGPPSLMG</sequence>
<proteinExistence type="predicted"/>
<reference evidence="1 2" key="1">
    <citation type="journal article" date="2020" name="Nature">
        <title>Six reference-quality genomes reveal evolution of bat adaptations.</title>
        <authorList>
            <person name="Jebb D."/>
            <person name="Huang Z."/>
            <person name="Pippel M."/>
            <person name="Hughes G.M."/>
            <person name="Lavrichenko K."/>
            <person name="Devanna P."/>
            <person name="Winkler S."/>
            <person name="Jermiin L.S."/>
            <person name="Skirmuntt E.C."/>
            <person name="Katzourakis A."/>
            <person name="Burkitt-Gray L."/>
            <person name="Ray D.A."/>
            <person name="Sullivan K.A.M."/>
            <person name="Roscito J.G."/>
            <person name="Kirilenko B.M."/>
            <person name="Davalos L.M."/>
            <person name="Corthals A.P."/>
            <person name="Power M.L."/>
            <person name="Jones G."/>
            <person name="Ransome R.D."/>
            <person name="Dechmann D.K.N."/>
            <person name="Locatelli A.G."/>
            <person name="Puechmaille S.J."/>
            <person name="Fedrigo O."/>
            <person name="Jarvis E.D."/>
            <person name="Hiller M."/>
            <person name="Vernes S.C."/>
            <person name="Myers E.W."/>
            <person name="Teeling E.C."/>
        </authorList>
    </citation>
    <scope>NUCLEOTIDE SEQUENCE [LARGE SCALE GENOMIC DNA]</scope>
    <source>
        <strain evidence="1">MMyoMyo1</strain>
        <tissue evidence="1">Flight muscle</tissue>
    </source>
</reference>
<organism evidence="1 2">
    <name type="scientific">Myotis myotis</name>
    <name type="common">Greater mouse-eared bat</name>
    <name type="synonym">Vespertilio myotis</name>
    <dbReference type="NCBI Taxonomy" id="51298"/>
    <lineage>
        <taxon>Eukaryota</taxon>
        <taxon>Metazoa</taxon>
        <taxon>Chordata</taxon>
        <taxon>Craniata</taxon>
        <taxon>Vertebrata</taxon>
        <taxon>Euteleostomi</taxon>
        <taxon>Mammalia</taxon>
        <taxon>Eutheria</taxon>
        <taxon>Laurasiatheria</taxon>
        <taxon>Chiroptera</taxon>
        <taxon>Yangochiroptera</taxon>
        <taxon>Vespertilionidae</taxon>
        <taxon>Myotis</taxon>
    </lineage>
</organism>